<dbReference type="EMBL" id="GGEC01002752">
    <property type="protein sequence ID" value="MBW83235.1"/>
    <property type="molecule type" value="Transcribed_RNA"/>
</dbReference>
<proteinExistence type="predicted"/>
<sequence length="70" mass="8476">MMKSNIEGSSYFSYKQFKVIKLLFYICFHPIGLMQGNGEISWYFIFVDLYFMRNDDNYHAILILFLHFIC</sequence>
<protein>
    <submittedName>
        <fullName evidence="2">Uncharacterized protein</fullName>
    </submittedName>
</protein>
<organism evidence="2">
    <name type="scientific">Rhizophora mucronata</name>
    <name type="common">Asiatic mangrove</name>
    <dbReference type="NCBI Taxonomy" id="61149"/>
    <lineage>
        <taxon>Eukaryota</taxon>
        <taxon>Viridiplantae</taxon>
        <taxon>Streptophyta</taxon>
        <taxon>Embryophyta</taxon>
        <taxon>Tracheophyta</taxon>
        <taxon>Spermatophyta</taxon>
        <taxon>Magnoliopsida</taxon>
        <taxon>eudicotyledons</taxon>
        <taxon>Gunneridae</taxon>
        <taxon>Pentapetalae</taxon>
        <taxon>rosids</taxon>
        <taxon>fabids</taxon>
        <taxon>Malpighiales</taxon>
        <taxon>Rhizophoraceae</taxon>
        <taxon>Rhizophora</taxon>
    </lineage>
</organism>
<evidence type="ECO:0000256" key="1">
    <source>
        <dbReference type="SAM" id="Phobius"/>
    </source>
</evidence>
<evidence type="ECO:0000313" key="2">
    <source>
        <dbReference type="EMBL" id="MBW83235.1"/>
    </source>
</evidence>
<dbReference type="AlphaFoldDB" id="A0A2P2IPT3"/>
<reference evidence="2" key="1">
    <citation type="submission" date="2018-02" db="EMBL/GenBank/DDBJ databases">
        <title>Rhizophora mucronata_Transcriptome.</title>
        <authorList>
            <person name="Meera S.P."/>
            <person name="Sreeshan A."/>
            <person name="Augustine A."/>
        </authorList>
    </citation>
    <scope>NUCLEOTIDE SEQUENCE</scope>
    <source>
        <tissue evidence="2">Leaf</tissue>
    </source>
</reference>
<keyword evidence="1" id="KW-0472">Membrane</keyword>
<name>A0A2P2IPT3_RHIMU</name>
<accession>A0A2P2IPT3</accession>
<keyword evidence="1" id="KW-0812">Transmembrane</keyword>
<keyword evidence="1" id="KW-1133">Transmembrane helix</keyword>
<feature type="transmembrane region" description="Helical" evidence="1">
    <location>
        <begin position="22"/>
        <end position="45"/>
    </location>
</feature>